<feature type="transmembrane region" description="Helical" evidence="1">
    <location>
        <begin position="99"/>
        <end position="119"/>
    </location>
</feature>
<accession>A0ABU7M043</accession>
<feature type="transmembrane region" description="Helical" evidence="1">
    <location>
        <begin position="38"/>
        <end position="58"/>
    </location>
</feature>
<keyword evidence="1" id="KW-1133">Transmembrane helix</keyword>
<keyword evidence="3" id="KW-1185">Reference proteome</keyword>
<evidence type="ECO:0000313" key="3">
    <source>
        <dbReference type="Proteomes" id="UP001310692"/>
    </source>
</evidence>
<evidence type="ECO:0000313" key="2">
    <source>
        <dbReference type="EMBL" id="MEE2566912.1"/>
    </source>
</evidence>
<gene>
    <name evidence="2" type="ORF">V0U35_09485</name>
</gene>
<proteinExistence type="predicted"/>
<keyword evidence="1" id="KW-0472">Membrane</keyword>
<name>A0ABU7M043_9PROT</name>
<sequence length="123" mass="13327">MKVDRLFLLLGLLWLLGGMALGEHMGRTQDHGQMPTHAHMMLVGGVLSILWAMIYRVWSVPLGIIAWIHLIVHQAGAAVMIYALFGLYGEGDPATYGPIAGMSAVAIMLSALIMLIQAFRAKG</sequence>
<evidence type="ECO:0008006" key="4">
    <source>
        <dbReference type="Google" id="ProtNLM"/>
    </source>
</evidence>
<dbReference type="Proteomes" id="UP001310692">
    <property type="component" value="Unassembled WGS sequence"/>
</dbReference>
<dbReference type="RefSeq" id="WP_330196466.1">
    <property type="nucleotide sequence ID" value="NZ_JAZDRO010000003.1"/>
</dbReference>
<comment type="caution">
    <text evidence="2">The sequence shown here is derived from an EMBL/GenBank/DDBJ whole genome shotgun (WGS) entry which is preliminary data.</text>
</comment>
<reference evidence="2 3" key="1">
    <citation type="submission" date="2024-01" db="EMBL/GenBank/DDBJ databases">
        <title>Hyphobacterium bacterium isolated from marine sediment.</title>
        <authorList>
            <person name="Zhao S."/>
        </authorList>
    </citation>
    <scope>NUCLEOTIDE SEQUENCE [LARGE SCALE GENOMIC DNA]</scope>
    <source>
        <strain evidence="2 3">Y60-23</strain>
    </source>
</reference>
<evidence type="ECO:0000256" key="1">
    <source>
        <dbReference type="SAM" id="Phobius"/>
    </source>
</evidence>
<feature type="transmembrane region" description="Helical" evidence="1">
    <location>
        <begin position="65"/>
        <end position="87"/>
    </location>
</feature>
<dbReference type="EMBL" id="JAZDRO010000003">
    <property type="protein sequence ID" value="MEE2566912.1"/>
    <property type="molecule type" value="Genomic_DNA"/>
</dbReference>
<organism evidence="2 3">
    <name type="scientific">Hyphobacterium marinum</name>
    <dbReference type="NCBI Taxonomy" id="3116574"/>
    <lineage>
        <taxon>Bacteria</taxon>
        <taxon>Pseudomonadati</taxon>
        <taxon>Pseudomonadota</taxon>
        <taxon>Alphaproteobacteria</taxon>
        <taxon>Maricaulales</taxon>
        <taxon>Maricaulaceae</taxon>
        <taxon>Hyphobacterium</taxon>
    </lineage>
</organism>
<keyword evidence="1" id="KW-0812">Transmembrane</keyword>
<protein>
    <recommendedName>
        <fullName evidence="4">TonB-dependent receptor</fullName>
    </recommendedName>
</protein>